<dbReference type="EMBL" id="LR796578">
    <property type="protein sequence ID" value="CAB4152614.1"/>
    <property type="molecule type" value="Genomic_DNA"/>
</dbReference>
<sequence>MEYKSNFEGQNVWIDVLKDFYIANEENKAIFEKFCPNVFE</sequence>
<reference evidence="1" key="1">
    <citation type="submission" date="2020-04" db="EMBL/GenBank/DDBJ databases">
        <authorList>
            <person name="Chiriac C."/>
            <person name="Salcher M."/>
            <person name="Ghai R."/>
            <person name="Kavagutti S V."/>
        </authorList>
    </citation>
    <scope>NUCLEOTIDE SEQUENCE</scope>
</reference>
<accession>A0A6J5N0F3</accession>
<gene>
    <name evidence="1" type="ORF">UFOVP603_17</name>
</gene>
<organism evidence="1">
    <name type="scientific">uncultured Caudovirales phage</name>
    <dbReference type="NCBI Taxonomy" id="2100421"/>
    <lineage>
        <taxon>Viruses</taxon>
        <taxon>Duplodnaviria</taxon>
        <taxon>Heunggongvirae</taxon>
        <taxon>Uroviricota</taxon>
        <taxon>Caudoviricetes</taxon>
        <taxon>Peduoviridae</taxon>
        <taxon>Maltschvirus</taxon>
        <taxon>Maltschvirus maltsch</taxon>
    </lineage>
</organism>
<proteinExistence type="predicted"/>
<name>A0A6J5N0F3_9CAUD</name>
<protein>
    <submittedName>
        <fullName evidence="1">Uncharacterized protein</fullName>
    </submittedName>
</protein>
<evidence type="ECO:0000313" key="1">
    <source>
        <dbReference type="EMBL" id="CAB4152614.1"/>
    </source>
</evidence>